<dbReference type="KEGG" id="cyc:PCC7424_2095"/>
<accession>B7KG51</accession>
<name>B7KG51_GLOC7</name>
<dbReference type="AlphaFoldDB" id="B7KG51"/>
<dbReference type="RefSeq" id="WP_015954128.1">
    <property type="nucleotide sequence ID" value="NC_011729.1"/>
</dbReference>
<evidence type="ECO:0000313" key="1">
    <source>
        <dbReference type="EMBL" id="ACK70522.1"/>
    </source>
</evidence>
<dbReference type="Proteomes" id="UP000002384">
    <property type="component" value="Chromosome"/>
</dbReference>
<gene>
    <name evidence="1" type="ordered locus">PCC7424_2095</name>
</gene>
<sequence length="247" mass="28780">MIITPENLSPDLNTISTEDLKKTLINLTQDRDQHRLNQKVKFYQEQLAPLFEELSRRNPYPQAEDQKGLIGGIWSPIWSTIPFQDIIPGRLREQSYQIFLDNGYYGNIARYAPLNQLPLLDKLSQPLGVYDLLLIQKYEIQDNQWLIENVGFKQRFKLGVTPLSQEKAKTWLKEKVQSQSDLNSSETEILNLPFLKSINQKISKQLKGAFKAKPQFEHLYIDTDFRLVKTRREAKQRPSYTITVKVG</sequence>
<dbReference type="HOGENOM" id="CLU_089494_0_0_3"/>
<dbReference type="EMBL" id="CP001291">
    <property type="protein sequence ID" value="ACK70522.1"/>
    <property type="molecule type" value="Genomic_DNA"/>
</dbReference>
<dbReference type="OrthoDB" id="8140268at2"/>
<protein>
    <submittedName>
        <fullName evidence="1">Uncharacterized protein</fullName>
    </submittedName>
</protein>
<keyword evidence="2" id="KW-1185">Reference proteome</keyword>
<evidence type="ECO:0000313" key="2">
    <source>
        <dbReference type="Proteomes" id="UP000002384"/>
    </source>
</evidence>
<dbReference type="STRING" id="65393.PCC7424_2095"/>
<proteinExistence type="predicted"/>
<organism evidence="1 2">
    <name type="scientific">Gloeothece citriformis (strain PCC 7424)</name>
    <name type="common">Cyanothece sp. (strain PCC 7424)</name>
    <dbReference type="NCBI Taxonomy" id="65393"/>
    <lineage>
        <taxon>Bacteria</taxon>
        <taxon>Bacillati</taxon>
        <taxon>Cyanobacteriota</taxon>
        <taxon>Cyanophyceae</taxon>
        <taxon>Oscillatoriophycideae</taxon>
        <taxon>Chroococcales</taxon>
        <taxon>Aphanothecaceae</taxon>
        <taxon>Gloeothece</taxon>
        <taxon>Gloeothece citriformis</taxon>
    </lineage>
</organism>
<reference evidence="2" key="1">
    <citation type="journal article" date="2011" name="MBio">
        <title>Novel metabolic attributes of the genus Cyanothece, comprising a group of unicellular nitrogen-fixing Cyanobacteria.</title>
        <authorList>
            <person name="Bandyopadhyay A."/>
            <person name="Elvitigala T."/>
            <person name="Welsh E."/>
            <person name="Stockel J."/>
            <person name="Liberton M."/>
            <person name="Min H."/>
            <person name="Sherman L.A."/>
            <person name="Pakrasi H.B."/>
        </authorList>
    </citation>
    <scope>NUCLEOTIDE SEQUENCE [LARGE SCALE GENOMIC DNA]</scope>
    <source>
        <strain evidence="2">PCC 7424</strain>
    </source>
</reference>
<dbReference type="eggNOG" id="ENOG502Z80M">
    <property type="taxonomic scope" value="Bacteria"/>
</dbReference>